<keyword evidence="4 18" id="KW-0812">Transmembrane</keyword>
<dbReference type="Pfam" id="PF12810">
    <property type="entry name" value="ALK_LTK_GRD"/>
    <property type="match status" value="1"/>
</dbReference>
<keyword evidence="11" id="KW-0829">Tyrosine-protein kinase</keyword>
<dbReference type="FunCoup" id="A0A7R8UZ83">
    <property type="interactions" value="17"/>
</dbReference>
<dbReference type="Gene3D" id="3.30.200.20">
    <property type="entry name" value="Phosphorylase Kinase, domain 1"/>
    <property type="match status" value="1"/>
</dbReference>
<evidence type="ECO:0000256" key="3">
    <source>
        <dbReference type="ARBA" id="ARBA00022679"/>
    </source>
</evidence>
<evidence type="ECO:0000256" key="14">
    <source>
        <dbReference type="ARBA" id="ARBA00023180"/>
    </source>
</evidence>
<proteinExistence type="inferred from homology"/>
<dbReference type="InterPro" id="IPR000998">
    <property type="entry name" value="MAM_dom"/>
</dbReference>
<dbReference type="GO" id="GO:0045664">
    <property type="term" value="P:regulation of neuron differentiation"/>
    <property type="evidence" value="ECO:0007669"/>
    <property type="project" value="TreeGrafter"/>
</dbReference>
<feature type="domain" description="MAM" evidence="23">
    <location>
        <begin position="473"/>
        <end position="659"/>
    </location>
</feature>
<dbReference type="FunFam" id="1.10.510.10:FF:000113">
    <property type="entry name" value="Tyrosine-protein kinase receptor"/>
    <property type="match status" value="1"/>
</dbReference>
<dbReference type="SUPFAM" id="SSF49899">
    <property type="entry name" value="Concanavalin A-like lectins/glucanases"/>
    <property type="match status" value="2"/>
</dbReference>
<dbReference type="GO" id="GO:0005524">
    <property type="term" value="F:ATP binding"/>
    <property type="evidence" value="ECO:0007669"/>
    <property type="project" value="UniProtKB-UniRule"/>
</dbReference>
<evidence type="ECO:0000256" key="8">
    <source>
        <dbReference type="ARBA" id="ARBA00022840"/>
    </source>
</evidence>
<keyword evidence="25" id="KW-1185">Reference proteome</keyword>
<keyword evidence="5 21" id="KW-0732">Signal</keyword>
<keyword evidence="7" id="KW-0418">Kinase</keyword>
<dbReference type="InterPro" id="IPR020635">
    <property type="entry name" value="Tyr_kinase_cat_dom"/>
</dbReference>
<dbReference type="Gene3D" id="2.60.120.200">
    <property type="match status" value="2"/>
</dbReference>
<feature type="signal peptide" evidence="21">
    <location>
        <begin position="1"/>
        <end position="19"/>
    </location>
</feature>
<evidence type="ECO:0000313" key="25">
    <source>
        <dbReference type="Proteomes" id="UP000594454"/>
    </source>
</evidence>
<evidence type="ECO:0000256" key="12">
    <source>
        <dbReference type="ARBA" id="ARBA00023157"/>
    </source>
</evidence>
<evidence type="ECO:0000259" key="23">
    <source>
        <dbReference type="PROSITE" id="PS50060"/>
    </source>
</evidence>
<dbReference type="FunFam" id="3.30.200.20:FF:000117">
    <property type="entry name" value="Tyrosine-protein kinase receptor"/>
    <property type="match status" value="1"/>
</dbReference>
<dbReference type="InterPro" id="IPR008266">
    <property type="entry name" value="Tyr_kinase_AS"/>
</dbReference>
<dbReference type="PRINTS" id="PR00109">
    <property type="entry name" value="TYRKINASE"/>
</dbReference>
<evidence type="ECO:0000256" key="11">
    <source>
        <dbReference type="ARBA" id="ARBA00023137"/>
    </source>
</evidence>
<comment type="catalytic activity">
    <reaction evidence="15 18">
        <text>L-tyrosyl-[protein] + ATP = O-phospho-L-tyrosyl-[protein] + ADP + H(+)</text>
        <dbReference type="Rhea" id="RHEA:10596"/>
        <dbReference type="Rhea" id="RHEA-COMP:10136"/>
        <dbReference type="Rhea" id="RHEA-COMP:20101"/>
        <dbReference type="ChEBI" id="CHEBI:15378"/>
        <dbReference type="ChEBI" id="CHEBI:30616"/>
        <dbReference type="ChEBI" id="CHEBI:46858"/>
        <dbReference type="ChEBI" id="CHEBI:61978"/>
        <dbReference type="ChEBI" id="CHEBI:456216"/>
        <dbReference type="EC" id="2.7.10.1"/>
    </reaction>
</comment>
<organism evidence="24 25">
    <name type="scientific">Hermetia illucens</name>
    <name type="common">Black soldier fly</name>
    <dbReference type="NCBI Taxonomy" id="343691"/>
    <lineage>
        <taxon>Eukaryota</taxon>
        <taxon>Metazoa</taxon>
        <taxon>Ecdysozoa</taxon>
        <taxon>Arthropoda</taxon>
        <taxon>Hexapoda</taxon>
        <taxon>Insecta</taxon>
        <taxon>Pterygota</taxon>
        <taxon>Neoptera</taxon>
        <taxon>Endopterygota</taxon>
        <taxon>Diptera</taxon>
        <taxon>Brachycera</taxon>
        <taxon>Stratiomyomorpha</taxon>
        <taxon>Stratiomyidae</taxon>
        <taxon>Hermetiinae</taxon>
        <taxon>Hermetia</taxon>
    </lineage>
</organism>
<evidence type="ECO:0000256" key="10">
    <source>
        <dbReference type="ARBA" id="ARBA00023136"/>
    </source>
</evidence>
<dbReference type="CDD" id="cd06263">
    <property type="entry name" value="MAM"/>
    <property type="match status" value="2"/>
</dbReference>
<feature type="domain" description="Protein kinase" evidence="22">
    <location>
        <begin position="1142"/>
        <end position="1418"/>
    </location>
</feature>
<dbReference type="InterPro" id="IPR050122">
    <property type="entry name" value="RTK"/>
</dbReference>
<dbReference type="InterPro" id="IPR000719">
    <property type="entry name" value="Prot_kinase_dom"/>
</dbReference>
<dbReference type="PANTHER" id="PTHR24416:SF604">
    <property type="entry name" value="RECEPTOR PROTEIN-TYROSINE KINASE"/>
    <property type="match status" value="1"/>
</dbReference>
<keyword evidence="8 17" id="KW-0067">ATP-binding</keyword>
<dbReference type="InterPro" id="IPR002172">
    <property type="entry name" value="LDrepeatLR_classA_rpt"/>
</dbReference>
<dbReference type="InParanoid" id="A0A7R8UZ83"/>
<feature type="transmembrane region" description="Helical" evidence="20">
    <location>
        <begin position="1338"/>
        <end position="1356"/>
    </location>
</feature>
<feature type="region of interest" description="Disordered" evidence="19">
    <location>
        <begin position="86"/>
        <end position="113"/>
    </location>
</feature>
<keyword evidence="10 20" id="KW-0472">Membrane</keyword>
<gene>
    <name evidence="24" type="ORF">HERILL_LOCUS11855</name>
</gene>
<dbReference type="PROSITE" id="PS50060">
    <property type="entry name" value="MAM_2"/>
    <property type="match status" value="2"/>
</dbReference>
<reference evidence="24 25" key="1">
    <citation type="submission" date="2020-11" db="EMBL/GenBank/DDBJ databases">
        <authorList>
            <person name="Wallbank WR R."/>
            <person name="Pardo Diaz C."/>
            <person name="Kozak K."/>
            <person name="Martin S."/>
            <person name="Jiggins C."/>
            <person name="Moest M."/>
            <person name="Warren A I."/>
            <person name="Generalovic N T."/>
            <person name="Byers J.R.P. K."/>
            <person name="Montejo-Kovacevich G."/>
            <person name="Yen C E."/>
        </authorList>
    </citation>
    <scope>NUCLEOTIDE SEQUENCE [LARGE SCALE GENOMIC DNA]</scope>
</reference>
<evidence type="ECO:0000256" key="4">
    <source>
        <dbReference type="ARBA" id="ARBA00022692"/>
    </source>
</evidence>
<comment type="caution">
    <text evidence="16">Lacks conserved residue(s) required for the propagation of feature annotation.</text>
</comment>
<evidence type="ECO:0000256" key="6">
    <source>
        <dbReference type="ARBA" id="ARBA00022741"/>
    </source>
</evidence>
<keyword evidence="12" id="KW-1015">Disulfide bond</keyword>
<dbReference type="PANTHER" id="PTHR24416">
    <property type="entry name" value="TYROSINE-PROTEIN KINASE RECEPTOR"/>
    <property type="match status" value="1"/>
</dbReference>
<evidence type="ECO:0000313" key="24">
    <source>
        <dbReference type="EMBL" id="CAD7089294.1"/>
    </source>
</evidence>
<feature type="region of interest" description="Disordered" evidence="19">
    <location>
        <begin position="1643"/>
        <end position="1687"/>
    </location>
</feature>
<dbReference type="FunFam" id="2.60.120.200:FF:000193">
    <property type="entry name" value="Tyrosine-protein kinase receptor"/>
    <property type="match status" value="1"/>
</dbReference>
<dbReference type="InterPro" id="IPR055163">
    <property type="entry name" value="ALK/LTK-like_GRD"/>
</dbReference>
<keyword evidence="6 17" id="KW-0547">Nucleotide-binding</keyword>
<dbReference type="SMART" id="SM00137">
    <property type="entry name" value="MAM"/>
    <property type="match status" value="1"/>
</dbReference>
<dbReference type="InterPro" id="IPR017441">
    <property type="entry name" value="Protein_kinase_ATP_BS"/>
</dbReference>
<dbReference type="OrthoDB" id="73209at2759"/>
<comment type="subcellular location">
    <subcellularLocation>
        <location evidence="1">Cell membrane</location>
        <topology evidence="1">Single-pass type I membrane protein</topology>
    </subcellularLocation>
</comment>
<keyword evidence="9 20" id="KW-1133">Transmembrane helix</keyword>
<dbReference type="EC" id="2.7.10.1" evidence="18"/>
<evidence type="ECO:0000256" key="17">
    <source>
        <dbReference type="PROSITE-ProRule" id="PRU10141"/>
    </source>
</evidence>
<dbReference type="Gene3D" id="1.10.510.10">
    <property type="entry name" value="Transferase(Phosphotransferase) domain 1"/>
    <property type="match status" value="1"/>
</dbReference>
<sequence length="1713" mass="188382">MHKFTIIVQTLVFVSFVTSQRPLINNTSPVSSSSSLGISSSSVGSASSSSSSSSLSSSTGLLPQIPYNSAQGRAILSPSIPLSSHTSTITPLRPNSIAIPPISYPSGRERLQKPRDRGYNKFRQFLTTQSPLGFLPADRPPDGHFSEIGYNPRQRQHQYWGLFAGNNTDEPLPAIKKYPSSSSSNLNPMQMLRKTVKGDGQSDDPQRTVAGNPLIVEPLQSKRLERLHANGHFPALRPPPEDNPEIDMEEMLGVKCTFERECAWKWDKDIPNGFQVVTGQLLREQNMTGLMPGPDADPKNDAYGHFLHVRLTKGTPQPILRSPQFSITRENCYLEVYLHQSAMAHGSIRVVIEPLGSYEGSWVPTEIAGNDFGRWELITFRIGRISKDFQILFEVVPGPTSETQRGHVSIDNLRMRNCFPEGAKNETCDLSEVKCTTNKVAVCIDVPRICDINVDCDENEDELLNCDKIPFGGRCDFESGWCGWHNSDKPILMWSRHSGPTPTDKTGPNTDHTYQHTNVTGYYMYVNMNQHANDSEKRKYVGFASNAIMNSVIFNPPPSVHSNMSSPYRNSCMVRFHVHQFGMNAGSINLSVVEMREKENFTTTLWWSSKNLGEDWVRGEQYLPNITHKYFLQFEARMGMRIFSDVAVDDISLSPECFGLNIPSEHLHGYNYYDPRIGVQKEPHKDFENKTMFELTTCGARGIYGPSKEQCQVAYNNTEVINYTRVLNDTIYKGIQVWKVPNEGYYTLIAKGAGGGLGSGGVGSSRGAISIAVLELHKNEELYLLVGQAGEHACIKSIGYRDEGCEVTEKRPNELYHSKTDMVRNIVIEDGAGGGGGGTFIFLLNNAKNPVPLLVAGGGGGLGIGRYLDDDFQHGQGINPNMSDTIGRVYGETNRTAGPGGGWRGYGVYSKPHINYGAALLEGGRGGLPCYELRGYHGQGGFGGGGGGCRTGGGGGGYAGGSTFLNISSGEGGSSYIGLKRSIRGLSGVYEGANSGAGSVMIIPAVVGCGCDYRCVALDEYRSVTQCICPEGWRLRNNTACELPFVDKIPLQYWISFLALISILLIAALSSLIFMLYNRYQRTKQAALRHKMLLEQDLQLSRLRHNADDSALTNFNPNYGCDGILNGNIDVKTLPQVARESLRLVKALGQGAFGEVYQGLYRHRDGDAVEMPVAVKTLPELSTGQAETDFLMEAAIMAKFNHPNIVHLIGVCFDRHPRFIVLELLAGGDLKNFLREGRNKPERPSALTMKDLVFCALDVAKGCRYMESKRFIHRDIAARNCLLSSKGPGRVVKIADFGMARDIYRSDYYRKGGKAMLPIKWMPPEAFMDGIFTSKTDVWSFGVLLWEVFSLGLMPYTGLPNREVMNLVTHGGRLDSPPGCPQAIYRIMVECWNPNPEERPTFSTLLEQLTACTQDPEVMNAPLPSIAHQQASETDTTIVRPPCSDEFCLQAPNSSDYLIPLPDARNTVERLLNEATGVTLSETALMYAPPVVTSPPVTKCRDENGGCWETSFTMPNSHSGQPLLSTKEAQVNGLDAVPNHINHNHFPHQNQLLQKKPPQHNAACQVTSNDGDYQPTLISLDTPQQTPTTIKPPVSFAQIDGITLDPSALNKTHGNLQQPHQPANKLSYANVQMLNSLKNGEQHCNHQISTTQTQSPTPPNGVPQSPTEKMNGNGNSNSFDGSSSTISASSAPFAIQGFNDRYIAKENHSEISC</sequence>
<feature type="compositionally biased region" description="Low complexity" evidence="19">
    <location>
        <begin position="1671"/>
        <end position="1687"/>
    </location>
</feature>
<keyword evidence="14" id="KW-0325">Glycoprotein</keyword>
<dbReference type="InterPro" id="IPR001245">
    <property type="entry name" value="Ser-Thr/Tyr_kinase_cat_dom"/>
</dbReference>
<feature type="binding site" evidence="17">
    <location>
        <position position="1176"/>
    </location>
    <ligand>
        <name>ATP</name>
        <dbReference type="ChEBI" id="CHEBI:30616"/>
    </ligand>
</feature>
<evidence type="ECO:0000256" key="13">
    <source>
        <dbReference type="ARBA" id="ARBA00023170"/>
    </source>
</evidence>
<accession>A0A7R8UZ83</accession>
<protein>
    <recommendedName>
        <fullName evidence="18">Tyrosine-protein kinase receptor</fullName>
        <ecNumber evidence="18">2.7.10.1</ecNumber>
    </recommendedName>
</protein>
<dbReference type="InterPro" id="IPR013320">
    <property type="entry name" value="ConA-like_dom_sf"/>
</dbReference>
<keyword evidence="18" id="KW-0597">Phosphoprotein</keyword>
<evidence type="ECO:0000256" key="2">
    <source>
        <dbReference type="ARBA" id="ARBA00022475"/>
    </source>
</evidence>
<dbReference type="Proteomes" id="UP000594454">
    <property type="component" value="Chromosome 4"/>
</dbReference>
<dbReference type="PROSITE" id="PS00107">
    <property type="entry name" value="PROTEIN_KINASE_ATP"/>
    <property type="match status" value="1"/>
</dbReference>
<dbReference type="Pfam" id="PF00629">
    <property type="entry name" value="MAM"/>
    <property type="match status" value="2"/>
</dbReference>
<evidence type="ECO:0000256" key="21">
    <source>
        <dbReference type="SAM" id="SignalP"/>
    </source>
</evidence>
<evidence type="ECO:0000256" key="16">
    <source>
        <dbReference type="PROSITE-ProRule" id="PRU00124"/>
    </source>
</evidence>
<dbReference type="PROSITE" id="PS50068">
    <property type="entry name" value="LDLRA_2"/>
    <property type="match status" value="1"/>
</dbReference>
<feature type="domain" description="MAM" evidence="23">
    <location>
        <begin position="254"/>
        <end position="420"/>
    </location>
</feature>
<dbReference type="EMBL" id="LR899012">
    <property type="protein sequence ID" value="CAD7089294.1"/>
    <property type="molecule type" value="Genomic_DNA"/>
</dbReference>
<evidence type="ECO:0000256" key="9">
    <source>
        <dbReference type="ARBA" id="ARBA00022989"/>
    </source>
</evidence>
<keyword evidence="2" id="KW-1003">Cell membrane</keyword>
<dbReference type="InterPro" id="IPR002011">
    <property type="entry name" value="Tyr_kinase_rcpt_2_CS"/>
</dbReference>
<dbReference type="InterPro" id="IPR011009">
    <property type="entry name" value="Kinase-like_dom_sf"/>
</dbReference>
<evidence type="ECO:0000256" key="19">
    <source>
        <dbReference type="SAM" id="MobiDB-lite"/>
    </source>
</evidence>
<dbReference type="GO" id="GO:0007169">
    <property type="term" value="P:cell surface receptor protein tyrosine kinase signaling pathway"/>
    <property type="evidence" value="ECO:0007669"/>
    <property type="project" value="InterPro"/>
</dbReference>
<keyword evidence="3" id="KW-0808">Transferase</keyword>
<dbReference type="CDD" id="cd05036">
    <property type="entry name" value="PTKc_ALK_LTK"/>
    <property type="match status" value="1"/>
</dbReference>
<name>A0A7R8UZ83_HERIL</name>
<dbReference type="GO" id="GO:0004714">
    <property type="term" value="F:transmembrane receptor protein tyrosine kinase activity"/>
    <property type="evidence" value="ECO:0007669"/>
    <property type="project" value="UniProtKB-EC"/>
</dbReference>
<dbReference type="PROSITE" id="PS50011">
    <property type="entry name" value="PROTEIN_KINASE_DOM"/>
    <property type="match status" value="1"/>
</dbReference>
<dbReference type="SMART" id="SM00219">
    <property type="entry name" value="TyrKc"/>
    <property type="match status" value="1"/>
</dbReference>
<keyword evidence="13 18" id="KW-0675">Receptor</keyword>
<dbReference type="Pfam" id="PF07714">
    <property type="entry name" value="PK_Tyr_Ser-Thr"/>
    <property type="match status" value="1"/>
</dbReference>
<feature type="transmembrane region" description="Helical" evidence="20">
    <location>
        <begin position="1053"/>
        <end position="1077"/>
    </location>
</feature>
<evidence type="ECO:0000256" key="18">
    <source>
        <dbReference type="RuleBase" id="RU000312"/>
    </source>
</evidence>
<comment type="similarity">
    <text evidence="18">Belongs to the protein kinase superfamily. Tyr protein kinase family. Insulin receptor subfamily.</text>
</comment>
<dbReference type="GO" id="GO:0005886">
    <property type="term" value="C:plasma membrane"/>
    <property type="evidence" value="ECO:0007669"/>
    <property type="project" value="UniProtKB-SubCell"/>
</dbReference>
<dbReference type="SUPFAM" id="SSF56112">
    <property type="entry name" value="Protein kinase-like (PK-like)"/>
    <property type="match status" value="1"/>
</dbReference>
<evidence type="ECO:0000256" key="7">
    <source>
        <dbReference type="ARBA" id="ARBA00022777"/>
    </source>
</evidence>
<dbReference type="PROSITE" id="PS00109">
    <property type="entry name" value="PROTEIN_KINASE_TYR"/>
    <property type="match status" value="1"/>
</dbReference>
<evidence type="ECO:0000256" key="20">
    <source>
        <dbReference type="SAM" id="Phobius"/>
    </source>
</evidence>
<evidence type="ECO:0000256" key="15">
    <source>
        <dbReference type="ARBA" id="ARBA00051243"/>
    </source>
</evidence>
<dbReference type="PROSITE" id="PS00239">
    <property type="entry name" value="RECEPTOR_TYR_KIN_II"/>
    <property type="match status" value="1"/>
</dbReference>
<evidence type="ECO:0000256" key="1">
    <source>
        <dbReference type="ARBA" id="ARBA00004251"/>
    </source>
</evidence>
<dbReference type="GO" id="GO:0043235">
    <property type="term" value="C:receptor complex"/>
    <property type="evidence" value="ECO:0007669"/>
    <property type="project" value="TreeGrafter"/>
</dbReference>
<evidence type="ECO:0000259" key="22">
    <source>
        <dbReference type="PROSITE" id="PS50011"/>
    </source>
</evidence>
<dbReference type="OMA" id="REVMEMV"/>
<evidence type="ECO:0000256" key="5">
    <source>
        <dbReference type="ARBA" id="ARBA00022729"/>
    </source>
</evidence>
<feature type="chain" id="PRO_5031396433" description="Tyrosine-protein kinase receptor" evidence="21">
    <location>
        <begin position="20"/>
        <end position="1713"/>
    </location>
</feature>